<dbReference type="PROSITE" id="PS51257">
    <property type="entry name" value="PROKAR_LIPOPROTEIN"/>
    <property type="match status" value="1"/>
</dbReference>
<dbReference type="Proteomes" id="UP000773469">
    <property type="component" value="Unassembled WGS sequence"/>
</dbReference>
<evidence type="ECO:0000313" key="1">
    <source>
        <dbReference type="EMBL" id="GIU42565.1"/>
    </source>
</evidence>
<dbReference type="Proteomes" id="UP000095230">
    <property type="component" value="Unassembled WGS sequence"/>
</dbReference>
<gene>
    <name evidence="2" type="ORF">BEL05_01670</name>
    <name evidence="1" type="ORF">TUM3794_26200</name>
</gene>
<proteinExistence type="predicted"/>
<dbReference type="EMBL" id="BPEU01000018">
    <property type="protein sequence ID" value="GIU42565.1"/>
    <property type="molecule type" value="Genomic_DNA"/>
</dbReference>
<organism evidence="2 3">
    <name type="scientific">Shewanella colwelliana</name>
    <name type="common">Alteromonas colwelliana</name>
    <dbReference type="NCBI Taxonomy" id="23"/>
    <lineage>
        <taxon>Bacteria</taxon>
        <taxon>Pseudomonadati</taxon>
        <taxon>Pseudomonadota</taxon>
        <taxon>Gammaproteobacteria</taxon>
        <taxon>Alteromonadales</taxon>
        <taxon>Shewanellaceae</taxon>
        <taxon>Shewanella</taxon>
    </lineage>
</organism>
<dbReference type="EMBL" id="MCBT01000015">
    <property type="protein sequence ID" value="OEG74791.1"/>
    <property type="molecule type" value="Genomic_DNA"/>
</dbReference>
<accession>A0A1E5IW39</accession>
<dbReference type="OrthoDB" id="6272373at2"/>
<comment type="caution">
    <text evidence="2">The sequence shown here is derived from an EMBL/GenBank/DDBJ whole genome shotgun (WGS) entry which is preliminary data.</text>
</comment>
<protein>
    <submittedName>
        <fullName evidence="1">Lipoprotein</fullName>
    </submittedName>
</protein>
<evidence type="ECO:0000313" key="4">
    <source>
        <dbReference type="Proteomes" id="UP000773469"/>
    </source>
</evidence>
<dbReference type="STRING" id="23.BEL05_01670"/>
<dbReference type="AlphaFoldDB" id="A0A1E5IW39"/>
<name>A0A1E5IW39_SHECO</name>
<keyword evidence="1" id="KW-0449">Lipoprotein</keyword>
<sequence>MRTLLLGVILVGLTACTQSPQWTLFYYPDQAQVSEGALAPYIAGYYEKAEQCIAKGAGMVKLSQSGVGAYQCGYQCTDNGAGDVQCERFEQTTVL</sequence>
<reference evidence="2 3" key="1">
    <citation type="submission" date="2016-07" db="EMBL/GenBank/DDBJ databases">
        <title>Whole-genome of two Shewanella species isolated from a digestive organ of sea cucumber Apostichopus japonicus Selenka 1867.</title>
        <authorList>
            <person name="Hong H.-H."/>
            <person name="Choi H."/>
            <person name="Cheon S."/>
            <person name="Oh J.-S."/>
            <person name="Lee H.-G."/>
            <person name="Park C."/>
        </authorList>
    </citation>
    <scope>NUCLEOTIDE SEQUENCE [LARGE SCALE GENOMIC DNA]</scope>
    <source>
        <strain evidence="2 3">CSB03KR</strain>
    </source>
</reference>
<evidence type="ECO:0000313" key="2">
    <source>
        <dbReference type="EMBL" id="OEG74791.1"/>
    </source>
</evidence>
<dbReference type="RefSeq" id="WP_028763618.1">
    <property type="nucleotide sequence ID" value="NZ_BPEU01000018.1"/>
</dbReference>
<evidence type="ECO:0000313" key="3">
    <source>
        <dbReference type="Proteomes" id="UP000095230"/>
    </source>
</evidence>
<keyword evidence="4" id="KW-1185">Reference proteome</keyword>
<reference evidence="1 4" key="2">
    <citation type="submission" date="2021-05" db="EMBL/GenBank/DDBJ databases">
        <title>Molecular characterization for Shewanella algae harboring chromosomal blaOXA-55-like strains isolated from clinical and environment sample.</title>
        <authorList>
            <person name="Ohama Y."/>
            <person name="Aoki K."/>
            <person name="Harada S."/>
            <person name="Moriya K."/>
            <person name="Ishii Y."/>
            <person name="Tateda K."/>
        </authorList>
    </citation>
    <scope>NUCLEOTIDE SEQUENCE [LARGE SCALE GENOMIC DNA]</scope>
    <source>
        <strain evidence="1 4">MBTL60-118</strain>
    </source>
</reference>